<evidence type="ECO:0000256" key="1">
    <source>
        <dbReference type="ARBA" id="ARBA00023015"/>
    </source>
</evidence>
<dbReference type="RefSeq" id="WP_045447553.1">
    <property type="nucleotide sequence ID" value="NZ_BBIO01000012.1"/>
</dbReference>
<dbReference type="STRING" id="1333998.M2A_2321"/>
<dbReference type="PANTHER" id="PTHR47506:SF6">
    <property type="entry name" value="HTH-TYPE TRANSCRIPTIONAL REPRESSOR NEMR"/>
    <property type="match status" value="1"/>
</dbReference>
<dbReference type="Pfam" id="PF00440">
    <property type="entry name" value="TetR_N"/>
    <property type="match status" value="1"/>
</dbReference>
<accession>A0A081BCQ4</accession>
<dbReference type="InterPro" id="IPR036271">
    <property type="entry name" value="Tet_transcr_reg_TetR-rel_C_sf"/>
</dbReference>
<keyword evidence="2 4" id="KW-0238">DNA-binding</keyword>
<dbReference type="Proteomes" id="UP000028702">
    <property type="component" value="Unassembled WGS sequence"/>
</dbReference>
<dbReference type="SUPFAM" id="SSF48498">
    <property type="entry name" value="Tetracyclin repressor-like, C-terminal domain"/>
    <property type="match status" value="1"/>
</dbReference>
<comment type="caution">
    <text evidence="6">The sequence shown here is derived from an EMBL/GenBank/DDBJ whole genome shotgun (WGS) entry which is preliminary data.</text>
</comment>
<dbReference type="InterPro" id="IPR009057">
    <property type="entry name" value="Homeodomain-like_sf"/>
</dbReference>
<sequence>MSTEYTGKAAQILDAAENRIRAGGFNAFSFRDVAGDVGIKSASVHYHFPQKADLGQAVVERYTAAFIASLGPPDDPAHTPAQRIAHLAAAYRISTIDRGAICLCCVLGSEAADLPVEVAEALRRFFRRLLSWTGTALKTPGGHAVPELSEEAARQGANQVVSLLQGAMFLSILLKDNAHFEAAVKRLPALDFIHA</sequence>
<dbReference type="InterPro" id="IPR001647">
    <property type="entry name" value="HTH_TetR"/>
</dbReference>
<feature type="domain" description="HTH tetR-type" evidence="5">
    <location>
        <begin position="6"/>
        <end position="66"/>
    </location>
</feature>
<evidence type="ECO:0000256" key="4">
    <source>
        <dbReference type="PROSITE-ProRule" id="PRU00335"/>
    </source>
</evidence>
<protein>
    <submittedName>
        <fullName evidence="6">Transcriptional regulatory protein</fullName>
    </submittedName>
</protein>
<dbReference type="AlphaFoldDB" id="A0A081BCQ4"/>
<dbReference type="eggNOG" id="COG1309">
    <property type="taxonomic scope" value="Bacteria"/>
</dbReference>
<evidence type="ECO:0000259" key="5">
    <source>
        <dbReference type="PROSITE" id="PS50977"/>
    </source>
</evidence>
<gene>
    <name evidence="6" type="ORF">M2A_2321</name>
</gene>
<dbReference type="GO" id="GO:0003677">
    <property type="term" value="F:DNA binding"/>
    <property type="evidence" value="ECO:0007669"/>
    <property type="project" value="UniProtKB-UniRule"/>
</dbReference>
<proteinExistence type="predicted"/>
<dbReference type="Gene3D" id="1.10.357.10">
    <property type="entry name" value="Tetracycline Repressor, domain 2"/>
    <property type="match status" value="1"/>
</dbReference>
<evidence type="ECO:0000256" key="2">
    <source>
        <dbReference type="ARBA" id="ARBA00023125"/>
    </source>
</evidence>
<reference evidence="6 7" key="1">
    <citation type="submission" date="2014-07" db="EMBL/GenBank/DDBJ databases">
        <title>Tepidicaulis marinum gen. nov., sp. nov., a novel marine bacterium denitrifying nitrate to nitrous oxide strictly under microaerobic conditions.</title>
        <authorList>
            <person name="Takeuchi M."/>
            <person name="Yamagishi T."/>
            <person name="Kamagata Y."/>
            <person name="Oshima K."/>
            <person name="Hattori M."/>
            <person name="Katayama T."/>
            <person name="Hanada S."/>
            <person name="Tamaki H."/>
            <person name="Marumo K."/>
            <person name="Maeda H."/>
            <person name="Nedachi M."/>
            <person name="Iwasaki W."/>
            <person name="Suwa Y."/>
            <person name="Sakata S."/>
        </authorList>
    </citation>
    <scope>NUCLEOTIDE SEQUENCE [LARGE SCALE GENOMIC DNA]</scope>
    <source>
        <strain evidence="6 7">MA2</strain>
    </source>
</reference>
<name>A0A081BCQ4_9HYPH</name>
<keyword evidence="1" id="KW-0805">Transcription regulation</keyword>
<keyword evidence="7" id="KW-1185">Reference proteome</keyword>
<organism evidence="6 7">
    <name type="scientific">Tepidicaulis marinus</name>
    <dbReference type="NCBI Taxonomy" id="1333998"/>
    <lineage>
        <taxon>Bacteria</taxon>
        <taxon>Pseudomonadati</taxon>
        <taxon>Pseudomonadota</taxon>
        <taxon>Alphaproteobacteria</taxon>
        <taxon>Hyphomicrobiales</taxon>
        <taxon>Parvibaculaceae</taxon>
        <taxon>Tepidicaulis</taxon>
    </lineage>
</organism>
<evidence type="ECO:0000313" key="6">
    <source>
        <dbReference type="EMBL" id="GAK45822.1"/>
    </source>
</evidence>
<dbReference type="SUPFAM" id="SSF46689">
    <property type="entry name" value="Homeodomain-like"/>
    <property type="match status" value="1"/>
</dbReference>
<dbReference type="PANTHER" id="PTHR47506">
    <property type="entry name" value="TRANSCRIPTIONAL REGULATORY PROTEIN"/>
    <property type="match status" value="1"/>
</dbReference>
<evidence type="ECO:0000313" key="7">
    <source>
        <dbReference type="Proteomes" id="UP000028702"/>
    </source>
</evidence>
<evidence type="ECO:0000256" key="3">
    <source>
        <dbReference type="ARBA" id="ARBA00023163"/>
    </source>
</evidence>
<dbReference type="EMBL" id="BBIO01000012">
    <property type="protein sequence ID" value="GAK45822.1"/>
    <property type="molecule type" value="Genomic_DNA"/>
</dbReference>
<dbReference type="PROSITE" id="PS50977">
    <property type="entry name" value="HTH_TETR_2"/>
    <property type="match status" value="1"/>
</dbReference>
<feature type="DNA-binding region" description="H-T-H motif" evidence="4">
    <location>
        <begin position="29"/>
        <end position="48"/>
    </location>
</feature>
<keyword evidence="3" id="KW-0804">Transcription</keyword>